<dbReference type="PANTHER" id="PTHR43877:SF1">
    <property type="entry name" value="ACETYLTRANSFERASE"/>
    <property type="match status" value="1"/>
</dbReference>
<dbReference type="GO" id="GO:0016747">
    <property type="term" value="F:acyltransferase activity, transferring groups other than amino-acyl groups"/>
    <property type="evidence" value="ECO:0007669"/>
    <property type="project" value="InterPro"/>
</dbReference>
<evidence type="ECO:0000313" key="5">
    <source>
        <dbReference type="Proteomes" id="UP000366872"/>
    </source>
</evidence>
<keyword evidence="2" id="KW-0012">Acyltransferase</keyword>
<keyword evidence="1 4" id="KW-0808">Transferase</keyword>
<dbReference type="PROSITE" id="PS51186">
    <property type="entry name" value="GNAT"/>
    <property type="match status" value="1"/>
</dbReference>
<reference evidence="4 5" key="1">
    <citation type="submission" date="2019-04" db="EMBL/GenBank/DDBJ databases">
        <authorList>
            <person name="Van Vliet M D."/>
        </authorList>
    </citation>
    <scope>NUCLEOTIDE SEQUENCE [LARGE SCALE GENOMIC DNA]</scope>
    <source>
        <strain evidence="4 5">F1</strain>
    </source>
</reference>
<organism evidence="4 5">
    <name type="scientific">Pontiella desulfatans</name>
    <dbReference type="NCBI Taxonomy" id="2750659"/>
    <lineage>
        <taxon>Bacteria</taxon>
        <taxon>Pseudomonadati</taxon>
        <taxon>Kiritimatiellota</taxon>
        <taxon>Kiritimatiellia</taxon>
        <taxon>Kiritimatiellales</taxon>
        <taxon>Pontiellaceae</taxon>
        <taxon>Pontiella</taxon>
    </lineage>
</organism>
<evidence type="ECO:0000256" key="1">
    <source>
        <dbReference type="ARBA" id="ARBA00022679"/>
    </source>
</evidence>
<dbReference type="CDD" id="cd04301">
    <property type="entry name" value="NAT_SF"/>
    <property type="match status" value="1"/>
</dbReference>
<evidence type="ECO:0000259" key="3">
    <source>
        <dbReference type="PROSITE" id="PS51186"/>
    </source>
</evidence>
<evidence type="ECO:0000256" key="2">
    <source>
        <dbReference type="ARBA" id="ARBA00023315"/>
    </source>
</evidence>
<dbReference type="SUPFAM" id="SSF55729">
    <property type="entry name" value="Acyl-CoA N-acyltransferases (Nat)"/>
    <property type="match status" value="1"/>
</dbReference>
<dbReference type="AlphaFoldDB" id="A0A6C2U637"/>
<dbReference type="PANTHER" id="PTHR43877">
    <property type="entry name" value="AMINOALKYLPHOSPHONATE N-ACETYLTRANSFERASE-RELATED-RELATED"/>
    <property type="match status" value="1"/>
</dbReference>
<dbReference type="Gene3D" id="3.40.630.30">
    <property type="match status" value="1"/>
</dbReference>
<proteinExistence type="predicted"/>
<protein>
    <submittedName>
        <fullName evidence="4">Acetyltransferase</fullName>
    </submittedName>
</protein>
<keyword evidence="5" id="KW-1185">Reference proteome</keyword>
<dbReference type="InterPro" id="IPR000182">
    <property type="entry name" value="GNAT_dom"/>
</dbReference>
<dbReference type="InterPro" id="IPR050832">
    <property type="entry name" value="Bact_Acetyltransf"/>
</dbReference>
<name>A0A6C2U637_PONDE</name>
<feature type="domain" description="N-acetyltransferase" evidence="3">
    <location>
        <begin position="2"/>
        <end position="144"/>
    </location>
</feature>
<accession>A0A6C2U637</accession>
<sequence>MMEFREISFGSDEYLLELALREGVLRKPLGLSLSNEDRGNERGQLHFGLFAPNGDLLACVVAVPCCSDGAKIRQMAVSTSHQRSGLGRKLMAGLEENLRGRGFRRLVLNARASAVGFYEKLGYAGMGETFLEVGLPHLKMGKTI</sequence>
<gene>
    <name evidence="4" type="ORF">PDESU_04127</name>
</gene>
<dbReference type="Proteomes" id="UP000366872">
    <property type="component" value="Unassembled WGS sequence"/>
</dbReference>
<dbReference type="InterPro" id="IPR016181">
    <property type="entry name" value="Acyl_CoA_acyltransferase"/>
</dbReference>
<evidence type="ECO:0000313" key="4">
    <source>
        <dbReference type="EMBL" id="VGO15542.1"/>
    </source>
</evidence>
<dbReference type="Pfam" id="PF13673">
    <property type="entry name" value="Acetyltransf_10"/>
    <property type="match status" value="1"/>
</dbReference>
<dbReference type="EMBL" id="CAAHFG010000002">
    <property type="protein sequence ID" value="VGO15542.1"/>
    <property type="molecule type" value="Genomic_DNA"/>
</dbReference>